<dbReference type="Pfam" id="PF00885">
    <property type="entry name" value="DMRL_synthase"/>
    <property type="match status" value="1"/>
</dbReference>
<dbReference type="UniPathway" id="UPA00275">
    <property type="reaction ID" value="UER00404"/>
</dbReference>
<feature type="binding site" evidence="7">
    <location>
        <position position="20"/>
    </location>
    <ligand>
        <name>5-amino-6-(D-ribitylamino)uracil</name>
        <dbReference type="ChEBI" id="CHEBI:15934"/>
    </ligand>
</feature>
<reference evidence="8" key="1">
    <citation type="submission" date="2018-01" db="EMBL/GenBank/DDBJ databases">
        <authorList>
            <person name="Yu X.-D."/>
        </authorList>
    </citation>
    <scope>NUCLEOTIDE SEQUENCE</scope>
    <source>
        <strain evidence="8">ZX-21</strain>
    </source>
</reference>
<dbReference type="GO" id="GO:0009231">
    <property type="term" value="P:riboflavin biosynthetic process"/>
    <property type="evidence" value="ECO:0007669"/>
    <property type="project" value="UniProtKB-UniRule"/>
</dbReference>
<evidence type="ECO:0000313" key="11">
    <source>
        <dbReference type="Proteomes" id="UP000274695"/>
    </source>
</evidence>
<comment type="catalytic activity">
    <reaction evidence="6 7">
        <text>(2S)-2-hydroxy-3-oxobutyl phosphate + 5-amino-6-(D-ribitylamino)uracil = 6,7-dimethyl-8-(1-D-ribityl)lumazine + phosphate + 2 H2O + H(+)</text>
        <dbReference type="Rhea" id="RHEA:26152"/>
        <dbReference type="ChEBI" id="CHEBI:15377"/>
        <dbReference type="ChEBI" id="CHEBI:15378"/>
        <dbReference type="ChEBI" id="CHEBI:15934"/>
        <dbReference type="ChEBI" id="CHEBI:43474"/>
        <dbReference type="ChEBI" id="CHEBI:58201"/>
        <dbReference type="ChEBI" id="CHEBI:58830"/>
        <dbReference type="EC" id="2.5.1.78"/>
    </reaction>
</comment>
<dbReference type="Proteomes" id="UP000237222">
    <property type="component" value="Unassembled WGS sequence"/>
</dbReference>
<evidence type="ECO:0000256" key="2">
    <source>
        <dbReference type="ARBA" id="ARBA00007424"/>
    </source>
</evidence>
<comment type="caution">
    <text evidence="8">The sequence shown here is derived from an EMBL/GenBank/DDBJ whole genome shotgun (WGS) entry which is preliminary data.</text>
</comment>
<comment type="pathway">
    <text evidence="1 7">Cofactor biosynthesis; riboflavin biosynthesis; riboflavin from 2-hydroxy-3-oxobutyl phosphate and 5-amino-6-(D-ribitylamino)uracil: step 1/2.</text>
</comment>
<feature type="binding site" evidence="7">
    <location>
        <position position="109"/>
    </location>
    <ligand>
        <name>5-amino-6-(D-ribitylamino)uracil</name>
        <dbReference type="ChEBI" id="CHEBI:15934"/>
    </ligand>
</feature>
<dbReference type="Gene3D" id="3.40.50.960">
    <property type="entry name" value="Lumazine/riboflavin synthase"/>
    <property type="match status" value="1"/>
</dbReference>
<dbReference type="GO" id="GO:0009349">
    <property type="term" value="C:riboflavin synthase complex"/>
    <property type="evidence" value="ECO:0007669"/>
    <property type="project" value="InterPro"/>
</dbReference>
<feature type="binding site" evidence="7">
    <location>
        <begin position="52"/>
        <end position="54"/>
    </location>
    <ligand>
        <name>5-amino-6-(D-ribitylamino)uracil</name>
        <dbReference type="ChEBI" id="CHEBI:15934"/>
    </ligand>
</feature>
<evidence type="ECO:0000256" key="4">
    <source>
        <dbReference type="ARBA" id="ARBA00022619"/>
    </source>
</evidence>
<evidence type="ECO:0000256" key="6">
    <source>
        <dbReference type="ARBA" id="ARBA00048785"/>
    </source>
</evidence>
<dbReference type="InterPro" id="IPR034964">
    <property type="entry name" value="LS"/>
</dbReference>
<evidence type="ECO:0000256" key="5">
    <source>
        <dbReference type="ARBA" id="ARBA00022679"/>
    </source>
</evidence>
<evidence type="ECO:0000313" key="9">
    <source>
        <dbReference type="EMBL" id="RNL57522.1"/>
    </source>
</evidence>
<keyword evidence="5 7" id="KW-0808">Transferase</keyword>
<dbReference type="Proteomes" id="UP000274695">
    <property type="component" value="Unassembled WGS sequence"/>
</dbReference>
<feature type="binding site" evidence="7">
    <location>
        <position position="123"/>
    </location>
    <ligand>
        <name>(2S)-2-hydroxy-3-oxobutyl phosphate</name>
        <dbReference type="ChEBI" id="CHEBI:58830"/>
    </ligand>
</feature>
<dbReference type="NCBIfam" id="NF009084">
    <property type="entry name" value="PRK12419.1"/>
    <property type="match status" value="1"/>
</dbReference>
<feature type="binding site" evidence="7">
    <location>
        <begin position="76"/>
        <end position="78"/>
    </location>
    <ligand>
        <name>5-amino-6-(D-ribitylamino)uracil</name>
        <dbReference type="ChEBI" id="CHEBI:15934"/>
    </ligand>
</feature>
<organism evidence="8 10">
    <name type="scientific">Zhongshania marina</name>
    <dbReference type="NCBI Taxonomy" id="2304603"/>
    <lineage>
        <taxon>Bacteria</taxon>
        <taxon>Pseudomonadati</taxon>
        <taxon>Pseudomonadota</taxon>
        <taxon>Gammaproteobacteria</taxon>
        <taxon>Cellvibrionales</taxon>
        <taxon>Spongiibacteraceae</taxon>
        <taxon>Zhongshania</taxon>
    </lineage>
</organism>
<gene>
    <name evidence="7" type="primary">ribH</name>
    <name evidence="8" type="ORF">C0068_01105</name>
    <name evidence="9" type="ORF">D0911_18725</name>
</gene>
<keyword evidence="4 7" id="KW-0686">Riboflavin biosynthesis</keyword>
<evidence type="ECO:0000313" key="8">
    <source>
        <dbReference type="EMBL" id="POP54605.1"/>
    </source>
</evidence>
<evidence type="ECO:0000256" key="7">
    <source>
        <dbReference type="HAMAP-Rule" id="MF_00178"/>
    </source>
</evidence>
<comment type="function">
    <text evidence="7">Catalyzes the formation of 6,7-dimethyl-8-ribityllumazine by condensation of 5-amino-6-(D-ribitylamino)uracil with 3,4-dihydroxy-2-butanone 4-phosphate. This is the penultimate step in the biosynthesis of riboflavin.</text>
</comment>
<dbReference type="OrthoDB" id="9797659at2"/>
<reference evidence="9 11" key="2">
    <citation type="submission" date="2018-10" db="EMBL/GenBank/DDBJ databases">
        <title>Draft genome sequence of Zhongshania sp. DSW25-10.</title>
        <authorList>
            <person name="Oh J."/>
        </authorList>
    </citation>
    <scope>NUCLEOTIDE SEQUENCE [LARGE SCALE GENOMIC DNA]</scope>
    <source>
        <strain evidence="9 11">DSW25-10</strain>
    </source>
</reference>
<dbReference type="HAMAP" id="MF_00178">
    <property type="entry name" value="Lumazine_synth"/>
    <property type="match status" value="1"/>
</dbReference>
<sequence length="154" mass="16838">MTSTDTTSSKQTVAFIQACWHRDIVDRCKESFQKEMSSRSDINVECFEVAGAFEIPLHAKLLAQTGKYAAIVGAGLVTNSGIYRHEYVAQAVVSGLMQVQLETTTPVFSVVLTPHNFHNSEEHISFFREHFVVKGAEAASACISTLASLAKLKA</sequence>
<dbReference type="SUPFAM" id="SSF52121">
    <property type="entry name" value="Lumazine synthase"/>
    <property type="match status" value="1"/>
</dbReference>
<evidence type="ECO:0000313" key="10">
    <source>
        <dbReference type="Proteomes" id="UP000237222"/>
    </source>
</evidence>
<keyword evidence="11" id="KW-1185">Reference proteome</keyword>
<evidence type="ECO:0000256" key="1">
    <source>
        <dbReference type="ARBA" id="ARBA00004917"/>
    </source>
</evidence>
<feature type="active site" description="Proton donor" evidence="7">
    <location>
        <position position="84"/>
    </location>
</feature>
<dbReference type="EC" id="2.5.1.78" evidence="3 7"/>
<dbReference type="AlphaFoldDB" id="A0A2S4HKS8"/>
<comment type="subunit">
    <text evidence="7">Forms an icosahedral capsid composed of 60 subunits, arranged as a dodecamer of pentamers.</text>
</comment>
<protein>
    <recommendedName>
        <fullName evidence="3 7">6,7-dimethyl-8-ribityllumazine synthase</fullName>
        <shortName evidence="7">DMRL synthase</shortName>
        <shortName evidence="7">LS</shortName>
        <shortName evidence="7">Lumazine synthase</shortName>
        <ecNumber evidence="3 7">2.5.1.78</ecNumber>
    </recommendedName>
</protein>
<comment type="similarity">
    <text evidence="2 7">Belongs to the DMRL synthase family.</text>
</comment>
<dbReference type="GO" id="GO:0005829">
    <property type="term" value="C:cytosol"/>
    <property type="evidence" value="ECO:0007669"/>
    <property type="project" value="TreeGrafter"/>
</dbReference>
<name>A0A2S4HKS8_9GAMM</name>
<dbReference type="EMBL" id="RHGB01000035">
    <property type="protein sequence ID" value="RNL57522.1"/>
    <property type="molecule type" value="Genomic_DNA"/>
</dbReference>
<proteinExistence type="inferred from homology"/>
<dbReference type="InterPro" id="IPR036467">
    <property type="entry name" value="LS/RS_sf"/>
</dbReference>
<dbReference type="EMBL" id="PQGG01000003">
    <property type="protein sequence ID" value="POP54605.1"/>
    <property type="molecule type" value="Genomic_DNA"/>
</dbReference>
<evidence type="ECO:0000256" key="3">
    <source>
        <dbReference type="ARBA" id="ARBA00012664"/>
    </source>
</evidence>
<dbReference type="PANTHER" id="PTHR21058:SF0">
    <property type="entry name" value="6,7-DIMETHYL-8-RIBITYLLUMAZINE SYNTHASE"/>
    <property type="match status" value="1"/>
</dbReference>
<dbReference type="GO" id="GO:0000906">
    <property type="term" value="F:6,7-dimethyl-8-ribityllumazine synthase activity"/>
    <property type="evidence" value="ECO:0007669"/>
    <property type="project" value="UniProtKB-UniRule"/>
</dbReference>
<comment type="caution">
    <text evidence="7">Lacks conserved residue(s) required for the propagation of feature annotation.</text>
</comment>
<dbReference type="PANTHER" id="PTHR21058">
    <property type="entry name" value="6,7-DIMETHYL-8-RIBITYLLUMAZINE SYNTHASE DMRL SYNTHASE LUMAZINE SYNTHASE"/>
    <property type="match status" value="1"/>
</dbReference>
<dbReference type="RefSeq" id="WP_103682648.1">
    <property type="nucleotide sequence ID" value="NZ_PQGG01000003.1"/>
</dbReference>
<accession>A0A2S4HKS8</accession>
<dbReference type="InterPro" id="IPR002180">
    <property type="entry name" value="LS/RS"/>
</dbReference>